<evidence type="ECO:0000313" key="8">
    <source>
        <dbReference type="Proteomes" id="UP000276223"/>
    </source>
</evidence>
<dbReference type="InterPro" id="IPR002933">
    <property type="entry name" value="Peptidase_M20"/>
</dbReference>
<keyword evidence="4" id="KW-0862">Zinc</keyword>
<dbReference type="InterPro" id="IPR050072">
    <property type="entry name" value="Peptidase_M20A"/>
</dbReference>
<feature type="domain" description="Peptidase M20 dimerisation" evidence="6">
    <location>
        <begin position="169"/>
        <end position="268"/>
    </location>
</feature>
<keyword evidence="5" id="KW-0170">Cobalt</keyword>
<dbReference type="PROSITE" id="PS00758">
    <property type="entry name" value="ARGE_DAPE_CPG2_1"/>
    <property type="match status" value="1"/>
</dbReference>
<evidence type="ECO:0000256" key="1">
    <source>
        <dbReference type="ARBA" id="ARBA00001947"/>
    </source>
</evidence>
<proteinExistence type="predicted"/>
<dbReference type="GO" id="GO:0006526">
    <property type="term" value="P:L-arginine biosynthetic process"/>
    <property type="evidence" value="ECO:0007669"/>
    <property type="project" value="TreeGrafter"/>
</dbReference>
<accession>A0A3N1VTS3</accession>
<comment type="caution">
    <text evidence="7">The sequence shown here is derived from an EMBL/GenBank/DDBJ whole genome shotgun (WGS) entry which is preliminary data.</text>
</comment>
<gene>
    <name evidence="7" type="ORF">EDC27_0447</name>
</gene>
<evidence type="ECO:0000313" key="7">
    <source>
        <dbReference type="EMBL" id="ROR03187.1"/>
    </source>
</evidence>
<comment type="cofactor">
    <cofactor evidence="1">
        <name>Zn(2+)</name>
        <dbReference type="ChEBI" id="CHEBI:29105"/>
    </cofactor>
</comment>
<dbReference type="PANTHER" id="PTHR43808">
    <property type="entry name" value="ACETYLORNITHINE DEACETYLASE"/>
    <property type="match status" value="1"/>
</dbReference>
<sequence length="358" mass="40054">MHELMELTKKLITFRSMHSRPEEIRRCADFIESFLRDIPVTVKRQDVEGIPSLWVLPSAGRVPVLFMSHLDVVDAPEALFDPVERNGRLYGRGSIDDKYAVALSMILCRQHMRELQAQGRGQESLRFGLLITGDEEVGGYRGARAVLPHIPADFAVALDGGSLHEIIVKEKGILRLKLTARGRTAHGARPWLGQNAIEILMEDLAAVKTLFTTETDDHWHRTLNIGMVSGGRSVNQVPDTAEAHLDIRYTENDDPEAIVEAIRRMVRSQVDVLEREPLFFGETAGPVTILLQLVPNARLGRAHGASDARFLSQFGIPGIVWGADGEESQHADNEHVVIDSLLRLYDILDQFVRRLRQG</sequence>
<protein>
    <submittedName>
        <fullName evidence="7">Succinyl-diaminopimelate desuccinylase</fullName>
    </submittedName>
</protein>
<dbReference type="Pfam" id="PF07687">
    <property type="entry name" value="M20_dimer"/>
    <property type="match status" value="1"/>
</dbReference>
<keyword evidence="2" id="KW-0479">Metal-binding</keyword>
<evidence type="ECO:0000256" key="3">
    <source>
        <dbReference type="ARBA" id="ARBA00022801"/>
    </source>
</evidence>
<dbReference type="SUPFAM" id="SSF53187">
    <property type="entry name" value="Zn-dependent exopeptidases"/>
    <property type="match status" value="1"/>
</dbReference>
<dbReference type="AlphaFoldDB" id="A0A3N1VTS3"/>
<dbReference type="SUPFAM" id="SSF55031">
    <property type="entry name" value="Bacterial exopeptidase dimerisation domain"/>
    <property type="match status" value="1"/>
</dbReference>
<keyword evidence="3" id="KW-0378">Hydrolase</keyword>
<dbReference type="InterPro" id="IPR001261">
    <property type="entry name" value="ArgE/DapE_CS"/>
</dbReference>
<dbReference type="PANTHER" id="PTHR43808:SF31">
    <property type="entry name" value="N-ACETYL-L-CITRULLINE DEACETYLASE"/>
    <property type="match status" value="1"/>
</dbReference>
<dbReference type="EMBL" id="RJVA01000009">
    <property type="protein sequence ID" value="ROR03187.1"/>
    <property type="molecule type" value="Genomic_DNA"/>
</dbReference>
<dbReference type="Pfam" id="PF01546">
    <property type="entry name" value="Peptidase_M20"/>
    <property type="match status" value="1"/>
</dbReference>
<dbReference type="InterPro" id="IPR036264">
    <property type="entry name" value="Bact_exopeptidase_dim_dom"/>
</dbReference>
<evidence type="ECO:0000256" key="4">
    <source>
        <dbReference type="ARBA" id="ARBA00022833"/>
    </source>
</evidence>
<organism evidence="7 8">
    <name type="scientific">Desulfosoma caldarium</name>
    <dbReference type="NCBI Taxonomy" id="610254"/>
    <lineage>
        <taxon>Bacteria</taxon>
        <taxon>Pseudomonadati</taxon>
        <taxon>Thermodesulfobacteriota</taxon>
        <taxon>Syntrophobacteria</taxon>
        <taxon>Syntrophobacterales</taxon>
        <taxon>Syntrophobacteraceae</taxon>
        <taxon>Desulfosoma</taxon>
    </lineage>
</organism>
<evidence type="ECO:0000256" key="2">
    <source>
        <dbReference type="ARBA" id="ARBA00022723"/>
    </source>
</evidence>
<evidence type="ECO:0000259" key="6">
    <source>
        <dbReference type="Pfam" id="PF07687"/>
    </source>
</evidence>
<dbReference type="InterPro" id="IPR011650">
    <property type="entry name" value="Peptidase_M20_dimer"/>
</dbReference>
<name>A0A3N1VTS3_9BACT</name>
<dbReference type="GO" id="GO:0046872">
    <property type="term" value="F:metal ion binding"/>
    <property type="evidence" value="ECO:0007669"/>
    <property type="project" value="UniProtKB-KW"/>
</dbReference>
<dbReference type="GO" id="GO:0008777">
    <property type="term" value="F:acetylornithine deacetylase activity"/>
    <property type="evidence" value="ECO:0007669"/>
    <property type="project" value="TreeGrafter"/>
</dbReference>
<dbReference type="Gene3D" id="3.30.70.360">
    <property type="match status" value="1"/>
</dbReference>
<dbReference type="Gene3D" id="3.40.630.10">
    <property type="entry name" value="Zn peptidases"/>
    <property type="match status" value="1"/>
</dbReference>
<reference evidence="7 8" key="1">
    <citation type="submission" date="2018-11" db="EMBL/GenBank/DDBJ databases">
        <title>Genomic Encyclopedia of Type Strains, Phase IV (KMG-IV): sequencing the most valuable type-strain genomes for metagenomic binning, comparative biology and taxonomic classification.</title>
        <authorList>
            <person name="Goeker M."/>
        </authorList>
    </citation>
    <scope>NUCLEOTIDE SEQUENCE [LARGE SCALE GENOMIC DNA]</scope>
    <source>
        <strain evidence="7 8">DSM 22027</strain>
    </source>
</reference>
<evidence type="ECO:0000256" key="5">
    <source>
        <dbReference type="ARBA" id="ARBA00023285"/>
    </source>
</evidence>
<dbReference type="Proteomes" id="UP000276223">
    <property type="component" value="Unassembled WGS sequence"/>
</dbReference>
<dbReference type="RefSeq" id="WP_211334742.1">
    <property type="nucleotide sequence ID" value="NZ_RJVA01000009.1"/>
</dbReference>
<keyword evidence="8" id="KW-1185">Reference proteome</keyword>